<dbReference type="InterPro" id="IPR003322">
    <property type="entry name" value="B_retro_matrix"/>
</dbReference>
<dbReference type="PANTHER" id="PTHR40389:SF3">
    <property type="entry name" value="IGE-BINDING PROTEIN"/>
    <property type="match status" value="1"/>
</dbReference>
<accession>A0A7N4P388</accession>
<dbReference type="AlphaFoldDB" id="A0A7N4P388"/>
<dbReference type="Pfam" id="PF02337">
    <property type="entry name" value="Gag_p10"/>
    <property type="match status" value="1"/>
</dbReference>
<feature type="compositionally biased region" description="Polar residues" evidence="1">
    <location>
        <begin position="459"/>
        <end position="472"/>
    </location>
</feature>
<evidence type="ECO:0000313" key="4">
    <source>
        <dbReference type="Ensembl" id="ENSSHAP00000031652.1"/>
    </source>
</evidence>
<feature type="region of interest" description="Disordered" evidence="1">
    <location>
        <begin position="1"/>
        <end position="22"/>
    </location>
</feature>
<dbReference type="InterPro" id="IPR045345">
    <property type="entry name" value="Gag_p24_C"/>
</dbReference>
<reference evidence="4" key="2">
    <citation type="submission" date="2025-08" db="UniProtKB">
        <authorList>
            <consortium name="Ensembl"/>
        </authorList>
    </citation>
    <scope>IDENTIFICATION</scope>
</reference>
<feature type="region of interest" description="Disordered" evidence="1">
    <location>
        <begin position="145"/>
        <end position="203"/>
    </location>
</feature>
<proteinExistence type="predicted"/>
<sequence length="483" mass="53364">MGQMLGKGSPSPPPTPSATPTSGAIESMLKLIEGQGLLITWEQIARLLGTLNRTSPWFIEEEQISRDNWTLIGQQLSAYYNENGPHSISIEVFYLYNIIQLALRNPIINRRKKKLAKNNQMGKPDIKEEDNEEINDHILTGHGDLSEFQGCGDFSPQEAASAPPQEQVIDSPPSTPPSRMEGGGAVGGAVTAPPLPRQHPTTPMTRLQKGLMKAKAEGIDVAEIQHHIFPVKQQFNFSGQESRRYAPFNVEILKDLKKACTLYGATSAYVKMLLQNLAFEILTPNDWKSIARVCLEPGQNYLWLSEYSELCRIQAQQNSQSAFHAAITYDLLTGVGPYADVTVQINYSIAAYEQIAANAIKAWVSLHNKDDKGEAFTKITQGPNEPFADFVGRLQTAITRTNGENASTDVLIRQLAKENANEVCRRIILGLCKDAPLEEFIRRCATVGTNAFYSQAMMQTSQDPNMGRQSPSGKGLPMRLMSP</sequence>
<dbReference type="SUPFAM" id="SSF47353">
    <property type="entry name" value="Retrovirus capsid dimerization domain-like"/>
    <property type="match status" value="1"/>
</dbReference>
<dbReference type="SUPFAM" id="SSF47836">
    <property type="entry name" value="Retroviral matrix proteins"/>
    <property type="match status" value="1"/>
</dbReference>
<feature type="domain" description="Retroviral nucleocapsid Gag protein p24 C-terminal" evidence="3">
    <location>
        <begin position="373"/>
        <end position="442"/>
    </location>
</feature>
<dbReference type="Gene3D" id="1.10.150.490">
    <property type="entry name" value="Retroviral GAG p10 protein"/>
    <property type="match status" value="1"/>
</dbReference>
<dbReference type="Pfam" id="PF19317">
    <property type="entry name" value="Gag_p24_C"/>
    <property type="match status" value="1"/>
</dbReference>
<reference evidence="4 5" key="1">
    <citation type="journal article" date="2011" name="Proc. Natl. Acad. Sci. U.S.A.">
        <title>Genetic diversity and population structure of the endangered marsupial Sarcophilus harrisii (Tasmanian devil).</title>
        <authorList>
            <person name="Miller W."/>
            <person name="Hayes V.M."/>
            <person name="Ratan A."/>
            <person name="Petersen D.C."/>
            <person name="Wittekindt N.E."/>
            <person name="Miller J."/>
            <person name="Walenz B."/>
            <person name="Knight J."/>
            <person name="Qi J."/>
            <person name="Zhao F."/>
            <person name="Wang Q."/>
            <person name="Bedoya-Reina O.C."/>
            <person name="Katiyar N."/>
            <person name="Tomsho L.P."/>
            <person name="Kasson L.M."/>
            <person name="Hardie R.A."/>
            <person name="Woodbridge P."/>
            <person name="Tindall E.A."/>
            <person name="Bertelsen M.F."/>
            <person name="Dixon D."/>
            <person name="Pyecroft S."/>
            <person name="Helgen K.M."/>
            <person name="Lesk A.M."/>
            <person name="Pringle T.H."/>
            <person name="Patterson N."/>
            <person name="Zhang Y."/>
            <person name="Kreiss A."/>
            <person name="Woods G.M."/>
            <person name="Jones M.E."/>
            <person name="Schuster S.C."/>
        </authorList>
    </citation>
    <scope>NUCLEOTIDE SEQUENCE [LARGE SCALE GENOMIC DNA]</scope>
</reference>
<name>A0A7N4P388_SARHA</name>
<dbReference type="GO" id="GO:0005198">
    <property type="term" value="F:structural molecule activity"/>
    <property type="evidence" value="ECO:0007669"/>
    <property type="project" value="InterPro"/>
</dbReference>
<reference evidence="4" key="3">
    <citation type="submission" date="2025-09" db="UniProtKB">
        <authorList>
            <consortium name="Ensembl"/>
        </authorList>
    </citation>
    <scope>IDENTIFICATION</scope>
</reference>
<evidence type="ECO:0008006" key="6">
    <source>
        <dbReference type="Google" id="ProtNLM"/>
    </source>
</evidence>
<dbReference type="Proteomes" id="UP000007648">
    <property type="component" value="Unassembled WGS sequence"/>
</dbReference>
<dbReference type="Gene3D" id="1.10.1200.30">
    <property type="match status" value="1"/>
</dbReference>
<dbReference type="InParanoid" id="A0A7N4P388"/>
<dbReference type="Ensembl" id="ENSSHAT00000051496.1">
    <property type="protein sequence ID" value="ENSSHAP00000031652.1"/>
    <property type="gene ID" value="ENSSHAG00000030187.1"/>
</dbReference>
<keyword evidence="5" id="KW-1185">Reference proteome</keyword>
<dbReference type="InterPro" id="IPR010999">
    <property type="entry name" value="Retrovr_matrix"/>
</dbReference>
<evidence type="ECO:0000259" key="2">
    <source>
        <dbReference type="Pfam" id="PF02337"/>
    </source>
</evidence>
<dbReference type="InterPro" id="IPR008919">
    <property type="entry name" value="Retrov_capsid_N"/>
</dbReference>
<protein>
    <recommendedName>
        <fullName evidence="6">Gag protein</fullName>
    </recommendedName>
</protein>
<evidence type="ECO:0000259" key="3">
    <source>
        <dbReference type="Pfam" id="PF19317"/>
    </source>
</evidence>
<evidence type="ECO:0000256" key="1">
    <source>
        <dbReference type="SAM" id="MobiDB-lite"/>
    </source>
</evidence>
<dbReference type="InterPro" id="IPR050195">
    <property type="entry name" value="Primate_lentivir_Gag_pol-like"/>
</dbReference>
<dbReference type="Gene3D" id="1.10.375.10">
    <property type="entry name" value="Human Immunodeficiency Virus Type 1 Capsid Protein"/>
    <property type="match status" value="1"/>
</dbReference>
<dbReference type="PANTHER" id="PTHR40389">
    <property type="entry name" value="ENDOGENOUS RETROVIRUS GROUP K MEMBER 24 GAG POLYPROTEIN-RELATED"/>
    <property type="match status" value="1"/>
</dbReference>
<feature type="region of interest" description="Disordered" evidence="1">
    <location>
        <begin position="459"/>
        <end position="483"/>
    </location>
</feature>
<dbReference type="InterPro" id="IPR038124">
    <property type="entry name" value="B_retro_matrix_sf"/>
</dbReference>
<dbReference type="SUPFAM" id="SSF47943">
    <property type="entry name" value="Retrovirus capsid protein, N-terminal core domain"/>
    <property type="match status" value="1"/>
</dbReference>
<dbReference type="GO" id="GO:0016032">
    <property type="term" value="P:viral process"/>
    <property type="evidence" value="ECO:0007669"/>
    <property type="project" value="InterPro"/>
</dbReference>
<evidence type="ECO:0000313" key="5">
    <source>
        <dbReference type="Proteomes" id="UP000007648"/>
    </source>
</evidence>
<organism evidence="4 5">
    <name type="scientific">Sarcophilus harrisii</name>
    <name type="common">Tasmanian devil</name>
    <name type="synonym">Sarcophilus laniarius</name>
    <dbReference type="NCBI Taxonomy" id="9305"/>
    <lineage>
        <taxon>Eukaryota</taxon>
        <taxon>Metazoa</taxon>
        <taxon>Chordata</taxon>
        <taxon>Craniata</taxon>
        <taxon>Vertebrata</taxon>
        <taxon>Euteleostomi</taxon>
        <taxon>Mammalia</taxon>
        <taxon>Metatheria</taxon>
        <taxon>Dasyuromorphia</taxon>
        <taxon>Dasyuridae</taxon>
        <taxon>Sarcophilus</taxon>
    </lineage>
</organism>
<dbReference type="GeneTree" id="ENSGT00940000162994"/>
<feature type="domain" description="Beta-retroviral matrix protein" evidence="2">
    <location>
        <begin position="27"/>
        <end position="103"/>
    </location>
</feature>
<dbReference type="InterPro" id="IPR008916">
    <property type="entry name" value="Retrov_capsid_C"/>
</dbReference>
<dbReference type="Pfam" id="PF00607">
    <property type="entry name" value="Gag_p24"/>
    <property type="match status" value="1"/>
</dbReference>